<dbReference type="Gene3D" id="3.30.300.30">
    <property type="match status" value="1"/>
</dbReference>
<dbReference type="InterPro" id="IPR025110">
    <property type="entry name" value="AMP-bd_C"/>
</dbReference>
<dbReference type="Pfam" id="PF13193">
    <property type="entry name" value="AMP-binding_C"/>
    <property type="match status" value="1"/>
</dbReference>
<name>A0A8S0X500_9FIRM</name>
<dbReference type="PANTHER" id="PTHR43767">
    <property type="entry name" value="LONG-CHAIN-FATTY-ACID--COA LIGASE"/>
    <property type="match status" value="1"/>
</dbReference>
<dbReference type="InterPro" id="IPR000873">
    <property type="entry name" value="AMP-dep_synth/lig_dom"/>
</dbReference>
<dbReference type="Proteomes" id="UP000836597">
    <property type="component" value="Chromosome"/>
</dbReference>
<dbReference type="EMBL" id="LR746496">
    <property type="protein sequence ID" value="CAA7601220.1"/>
    <property type="molecule type" value="Genomic_DNA"/>
</dbReference>
<gene>
    <name evidence="3" type="ORF">DEACI_1873</name>
    <name evidence="4" type="ORF">DEACI_2978</name>
</gene>
<evidence type="ECO:0000313" key="5">
    <source>
        <dbReference type="Proteomes" id="UP001071230"/>
    </source>
</evidence>
<dbReference type="KEGG" id="aacx:DEACI_1873"/>
<proteinExistence type="predicted"/>
<reference evidence="4" key="1">
    <citation type="submission" date="2014-11" db="EMBL/GenBank/DDBJ databases">
        <authorList>
            <person name="Hornung B.V."/>
        </authorList>
    </citation>
    <scope>NUCLEOTIDE SEQUENCE</scope>
    <source>
        <strain evidence="4">INE</strain>
    </source>
</reference>
<dbReference type="AlphaFoldDB" id="A0A8S0X500"/>
<dbReference type="InterPro" id="IPR042099">
    <property type="entry name" value="ANL_N_sf"/>
</dbReference>
<dbReference type="PANTHER" id="PTHR43767:SF1">
    <property type="entry name" value="NONRIBOSOMAL PEPTIDE SYNTHASE PES1 (EUROFUNG)-RELATED"/>
    <property type="match status" value="1"/>
</dbReference>
<evidence type="ECO:0000313" key="4">
    <source>
        <dbReference type="EMBL" id="CEJ08501.1"/>
    </source>
</evidence>
<dbReference type="InterPro" id="IPR050237">
    <property type="entry name" value="ATP-dep_AMP-bd_enzyme"/>
</dbReference>
<evidence type="ECO:0000259" key="1">
    <source>
        <dbReference type="Pfam" id="PF00501"/>
    </source>
</evidence>
<reference evidence="3" key="2">
    <citation type="submission" date="2020-01" db="EMBL/GenBank/DDBJ databases">
        <authorList>
            <person name="Hornung B."/>
        </authorList>
    </citation>
    <scope>NUCLEOTIDE SEQUENCE</scope>
    <source>
        <strain evidence="3">PacBioINE</strain>
    </source>
</reference>
<dbReference type="InterPro" id="IPR045851">
    <property type="entry name" value="AMP-bd_C_sf"/>
</dbReference>
<dbReference type="Proteomes" id="UP001071230">
    <property type="component" value="Unassembled WGS sequence"/>
</dbReference>
<evidence type="ECO:0000313" key="3">
    <source>
        <dbReference type="EMBL" id="CAA7601220.1"/>
    </source>
</evidence>
<evidence type="ECO:0000259" key="2">
    <source>
        <dbReference type="Pfam" id="PF13193"/>
    </source>
</evidence>
<sequence>MNPKKGWPRSLSQVLEYRLGAKPLPEYLREHALRTPDKPVIQWYGRAISYSELDVLSDRFAAFLAGLGVKKGDRVALFLSNSPQYFIVHFGIQKLGAIVSPCSPAFKEWELEYQLNDLDTQVLVAADSLYGVVEKIKDKTALKHIILTSYGDFLPLAPLLNVPDELRAPKRQVPGTYDLMTVLADVAGSAAQMALSLEKLALDDLALMVYTSGTTGKPKGAMLTHRNALFKAAAAAQSNQVGDSDVLLSVVPLYHIAGMLMGLNVTVYAGATTVLLNRFDPVAVLQAIHRYHCTWWYSIAPMNVAVMQVPQAGDYDLSSLKNNIGTSFGITLTEELDRAWRNFTRGCPLHEAAYGLSETHTGDTFMPSEAVKWGTQGIPTYETEIKIIDPETGAEKGPGETGEILVSNPGVFQGYWRRPEATAVTLRDGWVHSGDMGQLDEDGYLVFCGRYKEMIKVSGYSVFPEEVEEMLIRHDAIAQVAVIGVPDPQRGEAVKAFVVLKPGKSVSEEGIIAWARERMSHYKAPRSVELRQSLPVTGAGKLLRRLLKDS</sequence>
<dbReference type="RefSeq" id="WP_240984778.1">
    <property type="nucleotide sequence ID" value="NZ_CDGJ01000082.1"/>
</dbReference>
<accession>A0A8S0X500</accession>
<dbReference type="PROSITE" id="PS00455">
    <property type="entry name" value="AMP_BINDING"/>
    <property type="match status" value="1"/>
</dbReference>
<dbReference type="Gene3D" id="3.40.50.12780">
    <property type="entry name" value="N-terminal domain of ligase-like"/>
    <property type="match status" value="1"/>
</dbReference>
<feature type="domain" description="AMP-dependent synthetase/ligase" evidence="1">
    <location>
        <begin position="29"/>
        <end position="416"/>
    </location>
</feature>
<dbReference type="GO" id="GO:0016878">
    <property type="term" value="F:acid-thiol ligase activity"/>
    <property type="evidence" value="ECO:0007669"/>
    <property type="project" value="UniProtKB-ARBA"/>
</dbReference>
<organism evidence="3">
    <name type="scientific">Acididesulfobacillus acetoxydans</name>
    <dbReference type="NCBI Taxonomy" id="1561005"/>
    <lineage>
        <taxon>Bacteria</taxon>
        <taxon>Bacillati</taxon>
        <taxon>Bacillota</taxon>
        <taxon>Clostridia</taxon>
        <taxon>Eubacteriales</taxon>
        <taxon>Peptococcaceae</taxon>
        <taxon>Acididesulfobacillus</taxon>
    </lineage>
</organism>
<keyword evidence="5" id="KW-1185">Reference proteome</keyword>
<feature type="domain" description="AMP-binding enzyme C-terminal" evidence="2">
    <location>
        <begin position="466"/>
        <end position="541"/>
    </location>
</feature>
<protein>
    <submittedName>
        <fullName evidence="3">AMP-dependent synthetase/ligase</fullName>
    </submittedName>
    <submittedName>
        <fullName evidence="4">Long-chain-fatty-acid--CoA ligase</fullName>
    </submittedName>
</protein>
<dbReference type="InterPro" id="IPR020845">
    <property type="entry name" value="AMP-binding_CS"/>
</dbReference>
<keyword evidence="4" id="KW-0436">Ligase</keyword>
<dbReference type="Pfam" id="PF00501">
    <property type="entry name" value="AMP-binding"/>
    <property type="match status" value="1"/>
</dbReference>
<dbReference type="EMBL" id="CDGJ01000082">
    <property type="protein sequence ID" value="CEJ08501.1"/>
    <property type="molecule type" value="Genomic_DNA"/>
</dbReference>
<dbReference type="SUPFAM" id="SSF56801">
    <property type="entry name" value="Acetyl-CoA synthetase-like"/>
    <property type="match status" value="1"/>
</dbReference>